<dbReference type="eggNOG" id="KOG0933">
    <property type="taxonomic scope" value="Eukaryota"/>
</dbReference>
<dbReference type="InterPro" id="IPR036277">
    <property type="entry name" value="SMC_hinge_sf"/>
</dbReference>
<protein>
    <recommendedName>
        <fullName evidence="3">RecF/RecN/SMC N-terminal domain-containing protein</fullName>
    </recommendedName>
</protein>
<dbReference type="InterPro" id="IPR003395">
    <property type="entry name" value="RecF/RecN/SMC_N"/>
</dbReference>
<dbReference type="GeneID" id="19951474"/>
<dbReference type="RefSeq" id="XP_008614975.1">
    <property type="nucleotide sequence ID" value="XM_008616753.1"/>
</dbReference>
<feature type="coiled-coil region" evidence="2">
    <location>
        <begin position="397"/>
        <end position="465"/>
    </location>
</feature>
<feature type="coiled-coil region" evidence="2">
    <location>
        <begin position="891"/>
        <end position="918"/>
    </location>
</feature>
<sequence>MQLTQLHVTNFKSFRGSHAMAFSPGVNCITGPNGAGKSNLLEAICFAMGSSVLATFRVKQWKDLLNCAEKEASIKLTLTTASQGEASVGVTLAPSGHRVYYVNNRAKAKKELKRFLRASCGINMDVSLWLIQQNLVHKMALKKEDELASYLCEAAGTKYFLECRQDASLAIAKFKPTLAAIQSSIAHLEATLQHQTAAFTRKVDLQKLTHAIALQEASLQRLQTEKRQALEAEAARALATITDHIETCQAALDDLHGQQHAMQDELTRLVKKTPPKSLDVIENAMERCSSTIEEVKYVLAAATAQETTLQTQLEAMRQDHDVARLERDASRDSMDTQEQIIAKLTFERRALAWYSKLVKDAQPWTAPDTTSCIRKSLEAKMADASDVPLASGSANRLAENGVAMETMRAELAQLETEMDDLRQKAAHADRAALKRAPTSTIPNDMDRLRRELQQQQQTYADHEMRHFPGLHAQPPRQGSGDYGALVSLFRLQPHLSAWWPALGLVLDGQLLHRVCDTAETAKSILNAHHRRCGLLIWPLAQLQVRPRAWDSKWSQLQREFGDRILDPLQLFSSDYDCALELWPCYRRALGAWLFVDSDATAKHILQRFGIPCVTKTLNMHSSGVLTGGSSPAQARSTGLLNAVQLHALSDRVSLLRRREAELLQRHDDHEQAMRHRDEHARIQNTIQQLEHEKSLVQARCAQLDEEHIELKRDAKAAVHHQLQRRVFVDLGTSRTAFCKTTTPDWHQELARVLASLQAKNDQLHALEHERRFQQAKLRAAGERCETLAEEVADLEQALHDAKSYVLQHQDKLGTLEQERADLEVQLGAAKSQHEVYRTLLQDKRQLDMRVALEEEELLQWNEKKAALVATSLPRQRPSSRLQGTSTTARSSAEILAEMEATETELQQLQARSTRLVNDRSLEHQHVNAEVIARKQHKLVECRDHAASIDVSIANLETGISVTSDLSAKVQEIAFASVGATFEAIFSRLVPLKSATLQATRAEALECGLYFSVNGSRQTTRELSGGQLTLLGLAYVFALAHYSASPLYILDEIDAALDEHNQLVVADLIWAHFGQSQVFCISHHESVHAKATTLLKVRKDAASTYVEVVRK</sequence>
<feature type="domain" description="RecF/RecN/SMC N-terminal" evidence="3">
    <location>
        <begin position="3"/>
        <end position="1099"/>
    </location>
</feature>
<evidence type="ECO:0000259" key="3">
    <source>
        <dbReference type="Pfam" id="PF02463"/>
    </source>
</evidence>
<dbReference type="AlphaFoldDB" id="T0QA93"/>
<dbReference type="STRING" id="1156394.T0QA93"/>
<dbReference type="SUPFAM" id="SSF75553">
    <property type="entry name" value="Smc hinge domain"/>
    <property type="match status" value="1"/>
</dbReference>
<gene>
    <name evidence="4" type="ORF">SDRG_10747</name>
</gene>
<evidence type="ECO:0000313" key="4">
    <source>
        <dbReference type="EMBL" id="EQC31576.1"/>
    </source>
</evidence>
<dbReference type="SUPFAM" id="SSF52540">
    <property type="entry name" value="P-loop containing nucleoside triphosphate hydrolases"/>
    <property type="match status" value="1"/>
</dbReference>
<feature type="coiled-coil region" evidence="2">
    <location>
        <begin position="749"/>
        <end position="863"/>
    </location>
</feature>
<feature type="coiled-coil region" evidence="2">
    <location>
        <begin position="672"/>
        <end position="706"/>
    </location>
</feature>
<dbReference type="OrthoDB" id="167301at2759"/>
<dbReference type="PANTHER" id="PTHR43977">
    <property type="entry name" value="STRUCTURAL MAINTENANCE OF CHROMOSOMES PROTEIN 3"/>
    <property type="match status" value="1"/>
</dbReference>
<dbReference type="Proteomes" id="UP000030762">
    <property type="component" value="Unassembled WGS sequence"/>
</dbReference>
<proteinExistence type="predicted"/>
<dbReference type="Gene3D" id="1.10.287.1490">
    <property type="match status" value="1"/>
</dbReference>
<dbReference type="EMBL" id="JH767168">
    <property type="protein sequence ID" value="EQC31576.1"/>
    <property type="molecule type" value="Genomic_DNA"/>
</dbReference>
<dbReference type="InterPro" id="IPR027417">
    <property type="entry name" value="P-loop_NTPase"/>
</dbReference>
<dbReference type="Gene3D" id="3.40.50.300">
    <property type="entry name" value="P-loop containing nucleotide triphosphate hydrolases"/>
    <property type="match status" value="2"/>
</dbReference>
<dbReference type="InParanoid" id="T0QA93"/>
<accession>T0QA93</accession>
<keyword evidence="1 2" id="KW-0175">Coiled coil</keyword>
<evidence type="ECO:0000313" key="5">
    <source>
        <dbReference type="Proteomes" id="UP000030762"/>
    </source>
</evidence>
<organism evidence="4 5">
    <name type="scientific">Saprolegnia diclina (strain VS20)</name>
    <dbReference type="NCBI Taxonomy" id="1156394"/>
    <lineage>
        <taxon>Eukaryota</taxon>
        <taxon>Sar</taxon>
        <taxon>Stramenopiles</taxon>
        <taxon>Oomycota</taxon>
        <taxon>Saprolegniomycetes</taxon>
        <taxon>Saprolegniales</taxon>
        <taxon>Saprolegniaceae</taxon>
        <taxon>Saprolegnia</taxon>
    </lineage>
</organism>
<dbReference type="GO" id="GO:0005694">
    <property type="term" value="C:chromosome"/>
    <property type="evidence" value="ECO:0007669"/>
    <property type="project" value="InterPro"/>
</dbReference>
<keyword evidence="5" id="KW-1185">Reference proteome</keyword>
<evidence type="ECO:0000256" key="2">
    <source>
        <dbReference type="SAM" id="Coils"/>
    </source>
</evidence>
<dbReference type="GO" id="GO:0005524">
    <property type="term" value="F:ATP binding"/>
    <property type="evidence" value="ECO:0007669"/>
    <property type="project" value="InterPro"/>
</dbReference>
<dbReference type="VEuPathDB" id="FungiDB:SDRG_10747"/>
<name>T0QA93_SAPDV</name>
<reference evidence="4 5" key="1">
    <citation type="submission" date="2012-04" db="EMBL/GenBank/DDBJ databases">
        <title>The Genome Sequence of Saprolegnia declina VS20.</title>
        <authorList>
            <consortium name="The Broad Institute Genome Sequencing Platform"/>
            <person name="Russ C."/>
            <person name="Nusbaum C."/>
            <person name="Tyler B."/>
            <person name="van West P."/>
            <person name="Dieguez-Uribeondo J."/>
            <person name="de Bruijn I."/>
            <person name="Tripathy S."/>
            <person name="Jiang R."/>
            <person name="Young S.K."/>
            <person name="Zeng Q."/>
            <person name="Gargeya S."/>
            <person name="Fitzgerald M."/>
            <person name="Haas B."/>
            <person name="Abouelleil A."/>
            <person name="Alvarado L."/>
            <person name="Arachchi H.M."/>
            <person name="Berlin A."/>
            <person name="Chapman S.B."/>
            <person name="Goldberg J."/>
            <person name="Griggs A."/>
            <person name="Gujja S."/>
            <person name="Hansen M."/>
            <person name="Howarth C."/>
            <person name="Imamovic A."/>
            <person name="Larimer J."/>
            <person name="McCowen C."/>
            <person name="Montmayeur A."/>
            <person name="Murphy C."/>
            <person name="Neiman D."/>
            <person name="Pearson M."/>
            <person name="Priest M."/>
            <person name="Roberts A."/>
            <person name="Saif S."/>
            <person name="Shea T."/>
            <person name="Sisk P."/>
            <person name="Sykes S."/>
            <person name="Wortman J."/>
            <person name="Nusbaum C."/>
            <person name="Birren B."/>
        </authorList>
    </citation>
    <scope>NUCLEOTIDE SEQUENCE [LARGE SCALE GENOMIC DNA]</scope>
    <source>
        <strain evidence="4 5">VS20</strain>
    </source>
</reference>
<feature type="coiled-coil region" evidence="2">
    <location>
        <begin position="205"/>
        <end position="232"/>
    </location>
</feature>
<dbReference type="OMA" id="TEMECIA"/>
<dbReference type="Pfam" id="PF02463">
    <property type="entry name" value="SMC_N"/>
    <property type="match status" value="1"/>
</dbReference>
<evidence type="ECO:0000256" key="1">
    <source>
        <dbReference type="ARBA" id="ARBA00023054"/>
    </source>
</evidence>
<dbReference type="GO" id="GO:0051276">
    <property type="term" value="P:chromosome organization"/>
    <property type="evidence" value="ECO:0007669"/>
    <property type="project" value="InterPro"/>
</dbReference>